<dbReference type="KEGG" id="abri:DFR85_13505"/>
<protein>
    <submittedName>
        <fullName evidence="3">CRISPR-associated RAMP protein</fullName>
    </submittedName>
</protein>
<dbReference type="NCBIfam" id="TIGR02581">
    <property type="entry name" value="cas_cyan_RAMP"/>
    <property type="match status" value="1"/>
</dbReference>
<evidence type="ECO:0000259" key="2">
    <source>
        <dbReference type="Pfam" id="PF03787"/>
    </source>
</evidence>
<accession>A0A2U9IHJ2</accession>
<dbReference type="Pfam" id="PF03787">
    <property type="entry name" value="RAMPs"/>
    <property type="match status" value="1"/>
</dbReference>
<dbReference type="GeneID" id="36833191"/>
<dbReference type="InterPro" id="IPR052216">
    <property type="entry name" value="CRISPR_Csm3_endoribonuclease"/>
</dbReference>
<organism evidence="3 4">
    <name type="scientific">Acidianus brierleyi</name>
    <dbReference type="NCBI Taxonomy" id="41673"/>
    <lineage>
        <taxon>Archaea</taxon>
        <taxon>Thermoproteota</taxon>
        <taxon>Thermoprotei</taxon>
        <taxon>Sulfolobales</taxon>
        <taxon>Sulfolobaceae</taxon>
        <taxon>Acidianus</taxon>
    </lineage>
</organism>
<evidence type="ECO:0000313" key="4">
    <source>
        <dbReference type="Proteomes" id="UP000248044"/>
    </source>
</evidence>
<evidence type="ECO:0000256" key="1">
    <source>
        <dbReference type="ARBA" id="ARBA00023118"/>
    </source>
</evidence>
<keyword evidence="1" id="KW-0051">Antiviral defense</keyword>
<sequence>MTFLIRKDIFARRVKIYGKIETLAPLRIGKGRGETNPESAATMQIIRTYDEKPLIPGSSWKGIFRSTGEKIAKEKGIFTCTGLTRQTCMDKILNQVQSLMSKDIDEAVKLVWDETCINCKIFGAPSLYSAISLFDSVAEKFNIGYRPMIAISRDTGAVTKSALATTEYVEPGSIFPFLLIGNNLPNYAIGYIIKIMRYINEGLVQIGGNKSRGFGFITFSKLSLEVSDYRDGKLKAIDDLDKEVNIELPKDSEGKDFFSKTKPLEEVFDNAKITFPHNNLH</sequence>
<gene>
    <name evidence="3" type="ORF">DFR85_13505</name>
</gene>
<evidence type="ECO:0000313" key="3">
    <source>
        <dbReference type="EMBL" id="AWR95456.1"/>
    </source>
</evidence>
<dbReference type="EMBL" id="CP029289">
    <property type="protein sequence ID" value="AWR95456.1"/>
    <property type="molecule type" value="Genomic_DNA"/>
</dbReference>
<dbReference type="InterPro" id="IPR005537">
    <property type="entry name" value="RAMP_III_fam"/>
</dbReference>
<dbReference type="RefSeq" id="WP_110271334.1">
    <property type="nucleotide sequence ID" value="NZ_CP029289.2"/>
</dbReference>
<dbReference type="AlphaFoldDB" id="A0A2U9IHJ2"/>
<feature type="domain" description="CRISPR type III-associated protein" evidence="2">
    <location>
        <begin position="19"/>
        <end position="217"/>
    </location>
</feature>
<keyword evidence="4" id="KW-1185">Reference proteome</keyword>
<dbReference type="GO" id="GO:0051607">
    <property type="term" value="P:defense response to virus"/>
    <property type="evidence" value="ECO:0007669"/>
    <property type="project" value="UniProtKB-KW"/>
</dbReference>
<reference evidence="3 4" key="1">
    <citation type="submission" date="2018-05" db="EMBL/GenBank/DDBJ databases">
        <title>Complete Genome Sequences of Extremely Thermoacidophilic, Metal-Mobilizing Type-Strain Members of the Archaeal Family Sulfolobaceae: Acidianus brierleyi DSM-1651T, Acidianus sulfidivorans DSM-18786T, Metallosphaera hakonensis DSM-7519T, and Metallosphaera prunae DSM-10039T.</title>
        <authorList>
            <person name="Counts J.A."/>
            <person name="Kelly R.M."/>
        </authorList>
    </citation>
    <scope>NUCLEOTIDE SEQUENCE [LARGE SCALE GENOMIC DNA]</scope>
    <source>
        <strain evidence="3 4">DSM 1651</strain>
    </source>
</reference>
<dbReference type="OrthoDB" id="44077at2157"/>
<dbReference type="PANTHER" id="PTHR35579:SF6">
    <property type="entry name" value="DUF324 DOMAIN-CONTAINING PROTEIN"/>
    <property type="match status" value="1"/>
</dbReference>
<dbReference type="InterPro" id="IPR013411">
    <property type="entry name" value="CRISPR-assoc_RAMP_Csx7"/>
</dbReference>
<proteinExistence type="predicted"/>
<dbReference type="Proteomes" id="UP000248044">
    <property type="component" value="Chromosome"/>
</dbReference>
<name>A0A2U9IHJ2_9CREN</name>
<dbReference type="PANTHER" id="PTHR35579">
    <property type="entry name" value="CRISPR SYSTEM CMS ENDORIBONUCLEASE CSM3"/>
    <property type="match status" value="1"/>
</dbReference>